<name>A0A382F7Y2_9ZZZZ</name>
<evidence type="ECO:0000256" key="1">
    <source>
        <dbReference type="SAM" id="MobiDB-lite"/>
    </source>
</evidence>
<feature type="compositionally biased region" description="Basic and acidic residues" evidence="1">
    <location>
        <begin position="137"/>
        <end position="150"/>
    </location>
</feature>
<feature type="region of interest" description="Disordered" evidence="1">
    <location>
        <begin position="120"/>
        <end position="190"/>
    </location>
</feature>
<reference evidence="2" key="1">
    <citation type="submission" date="2018-05" db="EMBL/GenBank/DDBJ databases">
        <authorList>
            <person name="Lanie J.A."/>
            <person name="Ng W.-L."/>
            <person name="Kazmierczak K.M."/>
            <person name="Andrzejewski T.M."/>
            <person name="Davidsen T.M."/>
            <person name="Wayne K.J."/>
            <person name="Tettelin H."/>
            <person name="Glass J.I."/>
            <person name="Rusch D."/>
            <person name="Podicherti R."/>
            <person name="Tsui H.-C.T."/>
            <person name="Winkler M.E."/>
        </authorList>
    </citation>
    <scope>NUCLEOTIDE SEQUENCE</scope>
</reference>
<feature type="compositionally biased region" description="Basic and acidic residues" evidence="1">
    <location>
        <begin position="57"/>
        <end position="67"/>
    </location>
</feature>
<accession>A0A382F7Y2</accession>
<sequence>MNISMSGDTADDVGKLMQMMKLAGLNDAGPVGPEISSPTDCGKPVGGDMPVNPVPGDVEKFRAHQTDDPNIPGQDDVAGDQDLNAGPIGALIGAGLGAGAAKLGGLGTGATIGSGLAGAYVGDKATDDESLNASTQDDPRSELEKFRDIIDAGNSEETEDHGSNSDSFLTKIATSNDSHELIDQGMRGKHGPEVEQALQGMYDEISVQHGLHPDDDHEEIYNRMADAIESEYGPKETDYANQPDEKYGDTELMTKDLAGGLNGPKKSYPKVAGGDNPMAIRAELTRLENNIKSELAASLSEKMSGDK</sequence>
<gene>
    <name evidence="2" type="ORF">METZ01_LOCUS212010</name>
</gene>
<dbReference type="EMBL" id="UINC01048524">
    <property type="protein sequence ID" value="SVB59156.1"/>
    <property type="molecule type" value="Genomic_DNA"/>
</dbReference>
<proteinExistence type="predicted"/>
<dbReference type="AlphaFoldDB" id="A0A382F7Y2"/>
<evidence type="ECO:0000313" key="2">
    <source>
        <dbReference type="EMBL" id="SVB59156.1"/>
    </source>
</evidence>
<organism evidence="2">
    <name type="scientific">marine metagenome</name>
    <dbReference type="NCBI Taxonomy" id="408172"/>
    <lineage>
        <taxon>unclassified sequences</taxon>
        <taxon>metagenomes</taxon>
        <taxon>ecological metagenomes</taxon>
    </lineage>
</organism>
<feature type="region of interest" description="Disordered" evidence="1">
    <location>
        <begin position="28"/>
        <end position="89"/>
    </location>
</feature>
<feature type="compositionally biased region" description="Polar residues" evidence="1">
    <location>
        <begin position="164"/>
        <end position="176"/>
    </location>
</feature>
<protein>
    <submittedName>
        <fullName evidence="2">Uncharacterized protein</fullName>
    </submittedName>
</protein>